<accession>A0A2S0MQZ0</accession>
<protein>
    <submittedName>
        <fullName evidence="2">Copper uptake system-associated protein</fullName>
    </submittedName>
</protein>
<dbReference type="KEGG" id="thas:C6Y53_11500"/>
<sequence length="201" mass="20618">MKPAARDAASQRQTMKHVFVAVLAASFTAPAFAGSKNTPIPFAADGMNHATMDHASTGHAPAGGPMSVMGGTDTEQIEALLKAQFDRPDAPLTVAPVTVQGNVAVAGWSQDGTGGRAFLRRDDHGWFVELCSGASLVLPATFQSMGLSRVEAERLAAAVNGAEADAGGGLIDRLNAFEGTVVIGREGMGHHGHEGAMPDGS</sequence>
<gene>
    <name evidence="2" type="ORF">C6Y53_11500</name>
</gene>
<keyword evidence="1" id="KW-0732">Signal</keyword>
<dbReference type="NCBIfam" id="NF033672">
    <property type="entry name" value="mbn_chaper_assoc"/>
    <property type="match status" value="1"/>
</dbReference>
<feature type="chain" id="PRO_5022664442" evidence="1">
    <location>
        <begin position="34"/>
        <end position="201"/>
    </location>
</feature>
<proteinExistence type="predicted"/>
<dbReference type="Proteomes" id="UP000237655">
    <property type="component" value="Chromosome"/>
</dbReference>
<dbReference type="EMBL" id="CP027665">
    <property type="protein sequence ID" value="AVO38256.2"/>
    <property type="molecule type" value="Genomic_DNA"/>
</dbReference>
<evidence type="ECO:0000313" key="3">
    <source>
        <dbReference type="Proteomes" id="UP000237655"/>
    </source>
</evidence>
<feature type="signal peptide" evidence="1">
    <location>
        <begin position="1"/>
        <end position="33"/>
    </location>
</feature>
<reference evidence="3" key="1">
    <citation type="submission" date="2018-03" db="EMBL/GenBank/DDBJ databases">
        <title>Genomic analysis of the strain SH-1 isolated from shrimp intestine.</title>
        <authorList>
            <person name="Kim Y.-S."/>
            <person name="Kim S.-E."/>
            <person name="Kim K.-H."/>
        </authorList>
    </citation>
    <scope>NUCLEOTIDE SEQUENCE [LARGE SCALE GENOMIC DNA]</scope>
    <source>
        <strain evidence="3">SH-1</strain>
    </source>
</reference>
<evidence type="ECO:0000256" key="1">
    <source>
        <dbReference type="SAM" id="SignalP"/>
    </source>
</evidence>
<dbReference type="AlphaFoldDB" id="A0A2S0MQZ0"/>
<evidence type="ECO:0000313" key="2">
    <source>
        <dbReference type="EMBL" id="AVO38256.2"/>
    </source>
</evidence>
<keyword evidence="3" id="KW-1185">Reference proteome</keyword>
<organism evidence="2 3">
    <name type="scientific">Pukyongiella litopenaei</name>
    <dbReference type="NCBI Taxonomy" id="2605946"/>
    <lineage>
        <taxon>Bacteria</taxon>
        <taxon>Pseudomonadati</taxon>
        <taxon>Pseudomonadota</taxon>
        <taxon>Alphaproteobacteria</taxon>
        <taxon>Rhodobacterales</taxon>
        <taxon>Paracoccaceae</taxon>
        <taxon>Pukyongiella</taxon>
    </lineage>
</organism>
<name>A0A2S0MQZ0_9RHOB</name>